<evidence type="ECO:0000313" key="1">
    <source>
        <dbReference type="EMBL" id="MBB5174708.1"/>
    </source>
</evidence>
<sequence>MKFMSENEQFMMKVGFITHLPEANISYNPATMLTMSVNSYYYLTLAV</sequence>
<protein>
    <submittedName>
        <fullName evidence="1">Uncharacterized protein</fullName>
    </submittedName>
</protein>
<keyword evidence="2" id="KW-1185">Reference proteome</keyword>
<dbReference type="RefSeq" id="WP_184665113.1">
    <property type="nucleotide sequence ID" value="NZ_JACHHB010000015.1"/>
</dbReference>
<accession>A0A840QTT9</accession>
<dbReference type="EMBL" id="JACHHB010000015">
    <property type="protein sequence ID" value="MBB5174708.1"/>
    <property type="molecule type" value="Genomic_DNA"/>
</dbReference>
<organism evidence="1 2">
    <name type="scientific">Texcoconibacillus texcoconensis</name>
    <dbReference type="NCBI Taxonomy" id="1095777"/>
    <lineage>
        <taxon>Bacteria</taxon>
        <taxon>Bacillati</taxon>
        <taxon>Bacillota</taxon>
        <taxon>Bacilli</taxon>
        <taxon>Bacillales</taxon>
        <taxon>Bacillaceae</taxon>
        <taxon>Texcoconibacillus</taxon>
    </lineage>
</organism>
<name>A0A840QTT9_9BACI</name>
<evidence type="ECO:0000313" key="2">
    <source>
        <dbReference type="Proteomes" id="UP000551878"/>
    </source>
</evidence>
<comment type="caution">
    <text evidence="1">The sequence shown here is derived from an EMBL/GenBank/DDBJ whole genome shotgun (WGS) entry which is preliminary data.</text>
</comment>
<dbReference type="AlphaFoldDB" id="A0A840QTT9"/>
<proteinExistence type="predicted"/>
<reference evidence="1 2" key="1">
    <citation type="submission" date="2020-08" db="EMBL/GenBank/DDBJ databases">
        <title>Genomic Encyclopedia of Type Strains, Phase IV (KMG-IV): sequencing the most valuable type-strain genomes for metagenomic binning, comparative biology and taxonomic classification.</title>
        <authorList>
            <person name="Goeker M."/>
        </authorList>
    </citation>
    <scope>NUCLEOTIDE SEQUENCE [LARGE SCALE GENOMIC DNA]</scope>
    <source>
        <strain evidence="1 2">DSM 24696</strain>
    </source>
</reference>
<dbReference type="Proteomes" id="UP000551878">
    <property type="component" value="Unassembled WGS sequence"/>
</dbReference>
<gene>
    <name evidence="1" type="ORF">HNQ41_002925</name>
</gene>